<dbReference type="Pfam" id="PF00583">
    <property type="entry name" value="Acetyltransf_1"/>
    <property type="match status" value="1"/>
</dbReference>
<organism evidence="2 3">
    <name type="scientific">Psychrobacillus psychrotolerans</name>
    <dbReference type="NCBI Taxonomy" id="126156"/>
    <lineage>
        <taxon>Bacteria</taxon>
        <taxon>Bacillati</taxon>
        <taxon>Bacillota</taxon>
        <taxon>Bacilli</taxon>
        <taxon>Bacillales</taxon>
        <taxon>Bacillaceae</taxon>
        <taxon>Psychrobacillus</taxon>
    </lineage>
</organism>
<gene>
    <name evidence="2" type="ORF">SAMN05421670_0167</name>
</gene>
<dbReference type="RefSeq" id="WP_093538516.1">
    <property type="nucleotide sequence ID" value="NZ_FOXU01000011.1"/>
</dbReference>
<dbReference type="CDD" id="cd04301">
    <property type="entry name" value="NAT_SF"/>
    <property type="match status" value="1"/>
</dbReference>
<dbReference type="Pfam" id="PF00805">
    <property type="entry name" value="Pentapeptide"/>
    <property type="match status" value="1"/>
</dbReference>
<dbReference type="InterPro" id="IPR000182">
    <property type="entry name" value="GNAT_dom"/>
</dbReference>
<accession>A0A1I6B558</accession>
<sequence length="317" mass="36351">MSLITIAKATITDAEKLTEIKKRTFDEELKKWLPNQENVVDYNIQPPGYTSIEMTKYMIRELEYFKILRDKEIVGGIIITISGASYGRIDRIFIDPNYQGNGIGSRAINLIEDEFPNVRTWDLETSGRQINNHYFYEKMGYRTTFETEEEYGYLKQIETSSEIENLVKNKNISSTQYENCDMATTEFYGVNLEGSSFSNSNVMNSHISNCNLSHSKFQNLNLRNSLYADLNLSNSEMIFVTLGGVNFIDTNLGDASMPITFERCDLEGSKFSNSNLRNVEIQNSDLSGMKIDNVPVEELIDAYNQLNKNNQMSIREF</sequence>
<dbReference type="InterPro" id="IPR016181">
    <property type="entry name" value="Acyl_CoA_acyltransferase"/>
</dbReference>
<dbReference type="OrthoDB" id="9786032at2"/>
<name>A0A1I6B558_9BACI</name>
<dbReference type="SUPFAM" id="SSF141571">
    <property type="entry name" value="Pentapeptide repeat-like"/>
    <property type="match status" value="1"/>
</dbReference>
<dbReference type="SUPFAM" id="SSF55729">
    <property type="entry name" value="Acyl-CoA N-acyltransferases (Nat)"/>
    <property type="match status" value="1"/>
</dbReference>
<dbReference type="EMBL" id="FOXU01000011">
    <property type="protein sequence ID" value="SFQ76046.1"/>
    <property type="molecule type" value="Genomic_DNA"/>
</dbReference>
<dbReference type="InterPro" id="IPR051082">
    <property type="entry name" value="Pentapeptide-BTB/POZ_domain"/>
</dbReference>
<dbReference type="InterPro" id="IPR001646">
    <property type="entry name" value="5peptide_repeat"/>
</dbReference>
<reference evidence="3" key="1">
    <citation type="submission" date="2016-10" db="EMBL/GenBank/DDBJ databases">
        <authorList>
            <person name="Varghese N."/>
            <person name="Submissions S."/>
        </authorList>
    </citation>
    <scope>NUCLEOTIDE SEQUENCE [LARGE SCALE GENOMIC DNA]</scope>
    <source>
        <strain evidence="3">DSM 11706</strain>
    </source>
</reference>
<dbReference type="PANTHER" id="PTHR14136:SF17">
    <property type="entry name" value="BTB_POZ DOMAIN-CONTAINING PROTEIN KCTD9"/>
    <property type="match status" value="1"/>
</dbReference>
<dbReference type="STRING" id="126156.SAMN05421670_0167"/>
<dbReference type="AlphaFoldDB" id="A0A1I6B558"/>
<feature type="domain" description="N-acetyltransferase" evidence="1">
    <location>
        <begin position="4"/>
        <end position="158"/>
    </location>
</feature>
<dbReference type="Gene3D" id="3.40.630.30">
    <property type="match status" value="1"/>
</dbReference>
<dbReference type="Gene3D" id="2.160.20.80">
    <property type="entry name" value="E3 ubiquitin-protein ligase SopA"/>
    <property type="match status" value="1"/>
</dbReference>
<dbReference type="PROSITE" id="PS51186">
    <property type="entry name" value="GNAT"/>
    <property type="match status" value="1"/>
</dbReference>
<evidence type="ECO:0000259" key="1">
    <source>
        <dbReference type="PROSITE" id="PS51186"/>
    </source>
</evidence>
<dbReference type="Proteomes" id="UP000198734">
    <property type="component" value="Unassembled WGS sequence"/>
</dbReference>
<evidence type="ECO:0000313" key="3">
    <source>
        <dbReference type="Proteomes" id="UP000198734"/>
    </source>
</evidence>
<dbReference type="Pfam" id="PF13599">
    <property type="entry name" value="Pentapeptide_4"/>
    <property type="match status" value="1"/>
</dbReference>
<protein>
    <submittedName>
        <fullName evidence="2">Pentapeptide repeat-containing protein</fullName>
    </submittedName>
</protein>
<evidence type="ECO:0000313" key="2">
    <source>
        <dbReference type="EMBL" id="SFQ76046.1"/>
    </source>
</evidence>
<proteinExistence type="predicted"/>
<dbReference type="GO" id="GO:0016747">
    <property type="term" value="F:acyltransferase activity, transferring groups other than amino-acyl groups"/>
    <property type="evidence" value="ECO:0007669"/>
    <property type="project" value="InterPro"/>
</dbReference>
<keyword evidence="3" id="KW-1185">Reference proteome</keyword>
<dbReference type="PANTHER" id="PTHR14136">
    <property type="entry name" value="BTB_POZ DOMAIN-CONTAINING PROTEIN KCTD9"/>
    <property type="match status" value="1"/>
</dbReference>